<keyword evidence="4" id="KW-1185">Reference proteome</keyword>
<dbReference type="EMBL" id="FOSB01000008">
    <property type="protein sequence ID" value="SFK18032.1"/>
    <property type="molecule type" value="Genomic_DNA"/>
</dbReference>
<dbReference type="PANTHER" id="PTHR43308:SF5">
    <property type="entry name" value="S-LAYER PROTEIN _ PEPTIDOGLYCAN ENDO-BETA-N-ACETYLGLUCOSAMINIDASE"/>
    <property type="match status" value="1"/>
</dbReference>
<evidence type="ECO:0000256" key="1">
    <source>
        <dbReference type="ARBA" id="ARBA00022729"/>
    </source>
</evidence>
<dbReference type="Pfam" id="PF00395">
    <property type="entry name" value="SLH"/>
    <property type="match status" value="3"/>
</dbReference>
<evidence type="ECO:0000313" key="3">
    <source>
        <dbReference type="EMBL" id="SFK18032.1"/>
    </source>
</evidence>
<dbReference type="PROSITE" id="PS51272">
    <property type="entry name" value="SLH"/>
    <property type="match status" value="3"/>
</dbReference>
<organism evidence="3 4">
    <name type="scientific">Halobacillus dabanensis</name>
    <dbReference type="NCBI Taxonomy" id="240302"/>
    <lineage>
        <taxon>Bacteria</taxon>
        <taxon>Bacillati</taxon>
        <taxon>Bacillota</taxon>
        <taxon>Bacilli</taxon>
        <taxon>Bacillales</taxon>
        <taxon>Bacillaceae</taxon>
        <taxon>Halobacillus</taxon>
    </lineage>
</organism>
<accession>A0A1I3XEW3</accession>
<dbReference type="InterPro" id="IPR001119">
    <property type="entry name" value="SLH_dom"/>
</dbReference>
<reference evidence="4" key="1">
    <citation type="submission" date="2016-10" db="EMBL/GenBank/DDBJ databases">
        <authorList>
            <person name="Varghese N."/>
            <person name="Submissions S."/>
        </authorList>
    </citation>
    <scope>NUCLEOTIDE SEQUENCE [LARGE SCALE GENOMIC DNA]</scope>
    <source>
        <strain evidence="4">CGMCC 1.3704</strain>
    </source>
</reference>
<evidence type="ECO:0000259" key="2">
    <source>
        <dbReference type="PROSITE" id="PS51272"/>
    </source>
</evidence>
<dbReference type="PANTHER" id="PTHR43308">
    <property type="entry name" value="OUTER MEMBRANE PROTEIN ALPHA-RELATED"/>
    <property type="match status" value="1"/>
</dbReference>
<feature type="domain" description="SLH" evidence="2">
    <location>
        <begin position="23"/>
        <end position="86"/>
    </location>
</feature>
<dbReference type="AlphaFoldDB" id="A0A1I3XEW3"/>
<sequence length="410" mass="47308">MRKIVSFVFAITLVLSFSNYYVSAENFPDLDTTPWAKEEIIFLNEQGIINGLPDGKFGPKVNVTRAQVAVMLVRDLYPNESPRAEPPFNDLSETAYYYDDLVVAYEKGIMQGDGENMRPTDYISRAEVAVMVDRAYEIKRNEEVYGFSDANNISWATESILDLNSLHIINGLPDGTFKPFKNITRAEFAKVLAATIEPSFRKDTTPELLSNSQIAAKVDQLQDKVFHTMYDDLMEHAIYPSDNRDYNRIEGDLNPYITDDFNTVVERAYYNACVECDSLYFAKNFAWDIHTNVLENNQNEIIVETAQLENYAYYGSFEIITLQKEEGNWKLQARDWKRFEARRHLNLTVDQAKQRIIDHTNTTDISYWYSYDRYNEDAEGDYYITKVYVFMDNKSGDEIEVDSSTGGIPI</sequence>
<dbReference type="OrthoDB" id="9783944at2"/>
<feature type="domain" description="SLH" evidence="2">
    <location>
        <begin position="87"/>
        <end position="142"/>
    </location>
</feature>
<dbReference type="InterPro" id="IPR051465">
    <property type="entry name" value="Cell_Envelope_Struct_Comp"/>
</dbReference>
<keyword evidence="1" id="KW-0732">Signal</keyword>
<name>A0A1I3XEW3_HALDA</name>
<feature type="domain" description="SLH" evidence="2">
    <location>
        <begin position="143"/>
        <end position="206"/>
    </location>
</feature>
<dbReference type="Proteomes" id="UP000183557">
    <property type="component" value="Unassembled WGS sequence"/>
</dbReference>
<dbReference type="RefSeq" id="WP_075037296.1">
    <property type="nucleotide sequence ID" value="NZ_FOSB01000008.1"/>
</dbReference>
<protein>
    <submittedName>
        <fullName evidence="3">S-layer homology domain-containing protein</fullName>
    </submittedName>
</protein>
<gene>
    <name evidence="3" type="ORF">SAMN04487936_108155</name>
</gene>
<proteinExistence type="predicted"/>
<evidence type="ECO:0000313" key="4">
    <source>
        <dbReference type="Proteomes" id="UP000183557"/>
    </source>
</evidence>